<dbReference type="Proteomes" id="UP000318416">
    <property type="component" value="Unassembled WGS sequence"/>
</dbReference>
<protein>
    <submittedName>
        <fullName evidence="2">Putative enzyme related to lactoylglutathione lyase</fullName>
    </submittedName>
</protein>
<dbReference type="SUPFAM" id="SSF54593">
    <property type="entry name" value="Glyoxalase/Bleomycin resistance protein/Dihydroxybiphenyl dioxygenase"/>
    <property type="match status" value="1"/>
</dbReference>
<proteinExistence type="predicted"/>
<dbReference type="GO" id="GO:0016829">
    <property type="term" value="F:lyase activity"/>
    <property type="evidence" value="ECO:0007669"/>
    <property type="project" value="UniProtKB-KW"/>
</dbReference>
<dbReference type="EMBL" id="VIVR01000001">
    <property type="protein sequence ID" value="TWE15487.1"/>
    <property type="molecule type" value="Genomic_DNA"/>
</dbReference>
<dbReference type="OrthoDB" id="15077at2"/>
<evidence type="ECO:0000259" key="1">
    <source>
        <dbReference type="Pfam" id="PF18029"/>
    </source>
</evidence>
<organism evidence="2 3">
    <name type="scientific">Kitasatospora atroaurantiaca</name>
    <dbReference type="NCBI Taxonomy" id="285545"/>
    <lineage>
        <taxon>Bacteria</taxon>
        <taxon>Bacillati</taxon>
        <taxon>Actinomycetota</taxon>
        <taxon>Actinomycetes</taxon>
        <taxon>Kitasatosporales</taxon>
        <taxon>Streptomycetaceae</taxon>
        <taxon>Kitasatospora</taxon>
    </lineage>
</organism>
<dbReference type="PANTHER" id="PTHR35908">
    <property type="entry name" value="HYPOTHETICAL FUSION PROTEIN"/>
    <property type="match status" value="1"/>
</dbReference>
<evidence type="ECO:0000313" key="2">
    <source>
        <dbReference type="EMBL" id="TWE15487.1"/>
    </source>
</evidence>
<reference evidence="2 3" key="1">
    <citation type="submission" date="2019-06" db="EMBL/GenBank/DDBJ databases">
        <title>Sequencing the genomes of 1000 actinobacteria strains.</title>
        <authorList>
            <person name="Klenk H.-P."/>
        </authorList>
    </citation>
    <scope>NUCLEOTIDE SEQUENCE [LARGE SCALE GENOMIC DNA]</scope>
    <source>
        <strain evidence="2 3">DSM 41649</strain>
    </source>
</reference>
<dbReference type="InterPro" id="IPR041581">
    <property type="entry name" value="Glyoxalase_6"/>
</dbReference>
<dbReference type="Gene3D" id="3.10.180.10">
    <property type="entry name" value="2,3-Dihydroxybiphenyl 1,2-Dioxygenase, domain 1"/>
    <property type="match status" value="1"/>
</dbReference>
<sequence length="138" mass="15075">MTDSHLDIKDLIIDCVDPERLASFWSQLLGRPITARIGPYVWLARGNGPGVGFQKVTEPRAGKNRIHFDVASPDPAAEQERVEALGGRLLEQYAAGGFLVMADPEDNEFCIIPQGSFELDDDGRASYLDDNGTSPRSA</sequence>
<accession>A0A561EIP0</accession>
<feature type="domain" description="Glyoxalase-like" evidence="1">
    <location>
        <begin position="11"/>
        <end position="112"/>
    </location>
</feature>
<dbReference type="Pfam" id="PF18029">
    <property type="entry name" value="Glyoxalase_6"/>
    <property type="match status" value="1"/>
</dbReference>
<keyword evidence="3" id="KW-1185">Reference proteome</keyword>
<dbReference type="AlphaFoldDB" id="A0A561EIP0"/>
<dbReference type="InterPro" id="IPR029068">
    <property type="entry name" value="Glyas_Bleomycin-R_OHBP_Dase"/>
</dbReference>
<dbReference type="PANTHER" id="PTHR35908:SF1">
    <property type="entry name" value="CONSERVED PROTEIN"/>
    <property type="match status" value="1"/>
</dbReference>
<keyword evidence="2" id="KW-0456">Lyase</keyword>
<comment type="caution">
    <text evidence="2">The sequence shown here is derived from an EMBL/GenBank/DDBJ whole genome shotgun (WGS) entry which is preliminary data.</text>
</comment>
<name>A0A561EIP0_9ACTN</name>
<gene>
    <name evidence="2" type="ORF">FB465_0384</name>
</gene>
<dbReference type="RefSeq" id="WP_145786973.1">
    <property type="nucleotide sequence ID" value="NZ_BAAABR010000028.1"/>
</dbReference>
<evidence type="ECO:0000313" key="3">
    <source>
        <dbReference type="Proteomes" id="UP000318416"/>
    </source>
</evidence>